<dbReference type="GO" id="GO:0033743">
    <property type="term" value="F:peptide-methionine (R)-S-oxide reductase activity"/>
    <property type="evidence" value="ECO:0007669"/>
    <property type="project" value="UniProtKB-EC"/>
</dbReference>
<dbReference type="STRING" id="331113.SNE_A16090"/>
<protein>
    <recommendedName>
        <fullName evidence="1">peptide-methionine (R)-S-oxide reductase</fullName>
        <ecNumber evidence="1">1.8.4.12</ecNumber>
    </recommendedName>
</protein>
<dbReference type="KEGG" id="sng:SNE_A16090"/>
<dbReference type="InterPro" id="IPR028427">
    <property type="entry name" value="Met_Sox_Rdtase_MsrB"/>
</dbReference>
<sequence length="147" mass="16142">MSICYELGVLTSISFNGKKLILTEKECKLRLSAEQFKVLRKGGTEPPFKNGYFDNKKPGIYQCAGCALPLFSSNANDDSGTGCLSFWRAICEENVALERSYNPFSSGKKVPCSRCDGHLGDLFNDGPPPSGKRYCINSVSLKFIPNP</sequence>
<evidence type="ECO:0000256" key="3">
    <source>
        <dbReference type="ARBA" id="ARBA00048488"/>
    </source>
</evidence>
<proteinExistence type="predicted"/>
<dbReference type="eggNOG" id="COG0229">
    <property type="taxonomic scope" value="Bacteria"/>
</dbReference>
<gene>
    <name evidence="5" type="primary">msrB-B</name>
    <name evidence="5" type="ordered locus">SNE_A16090</name>
</gene>
<dbReference type="SUPFAM" id="SSF51316">
    <property type="entry name" value="Mss4-like"/>
    <property type="match status" value="1"/>
</dbReference>
<dbReference type="NCBIfam" id="TIGR00357">
    <property type="entry name" value="peptide-methionine (R)-S-oxide reductase MsrB"/>
    <property type="match status" value="1"/>
</dbReference>
<dbReference type="Gene3D" id="2.170.150.20">
    <property type="entry name" value="Peptide methionine sulfoxide reductase"/>
    <property type="match status" value="1"/>
</dbReference>
<keyword evidence="6" id="KW-1185">Reference proteome</keyword>
<dbReference type="GO" id="GO:0030091">
    <property type="term" value="P:protein repair"/>
    <property type="evidence" value="ECO:0007669"/>
    <property type="project" value="InterPro"/>
</dbReference>
<evidence type="ECO:0000259" key="4">
    <source>
        <dbReference type="PROSITE" id="PS51790"/>
    </source>
</evidence>
<feature type="domain" description="MsrB" evidence="4">
    <location>
        <begin position="24"/>
        <end position="146"/>
    </location>
</feature>
<dbReference type="PANTHER" id="PTHR10173:SF52">
    <property type="entry name" value="METHIONINE-R-SULFOXIDE REDUCTASE B1"/>
    <property type="match status" value="1"/>
</dbReference>
<organism evidence="5 6">
    <name type="scientific">Simkania negevensis (strain ATCC VR-1471 / DSM 27360 / Z)</name>
    <dbReference type="NCBI Taxonomy" id="331113"/>
    <lineage>
        <taxon>Bacteria</taxon>
        <taxon>Pseudomonadati</taxon>
        <taxon>Chlamydiota</taxon>
        <taxon>Chlamydiia</taxon>
        <taxon>Parachlamydiales</taxon>
        <taxon>Simkaniaceae</taxon>
        <taxon>Simkania</taxon>
    </lineage>
</organism>
<name>F8L9F4_SIMNZ</name>
<evidence type="ECO:0000256" key="1">
    <source>
        <dbReference type="ARBA" id="ARBA00012499"/>
    </source>
</evidence>
<dbReference type="InterPro" id="IPR002579">
    <property type="entry name" value="Met_Sox_Rdtase_MsrB_dom"/>
</dbReference>
<dbReference type="EMBL" id="FR872582">
    <property type="protein sequence ID" value="CCB89486.1"/>
    <property type="molecule type" value="Genomic_DNA"/>
</dbReference>
<dbReference type="PANTHER" id="PTHR10173">
    <property type="entry name" value="METHIONINE SULFOXIDE REDUCTASE"/>
    <property type="match status" value="1"/>
</dbReference>
<dbReference type="GO" id="GO:0005737">
    <property type="term" value="C:cytoplasm"/>
    <property type="evidence" value="ECO:0007669"/>
    <property type="project" value="TreeGrafter"/>
</dbReference>
<dbReference type="HOGENOM" id="CLU_031040_8_5_0"/>
<evidence type="ECO:0000313" key="6">
    <source>
        <dbReference type="Proteomes" id="UP000000496"/>
    </source>
</evidence>
<dbReference type="GO" id="GO:0006979">
    <property type="term" value="P:response to oxidative stress"/>
    <property type="evidence" value="ECO:0007669"/>
    <property type="project" value="InterPro"/>
</dbReference>
<dbReference type="InterPro" id="IPR011057">
    <property type="entry name" value="Mss4-like_sf"/>
</dbReference>
<keyword evidence="2 5" id="KW-0560">Oxidoreductase</keyword>
<dbReference type="Pfam" id="PF01641">
    <property type="entry name" value="SelR"/>
    <property type="match status" value="1"/>
</dbReference>
<dbReference type="Proteomes" id="UP000000496">
    <property type="component" value="Chromosome gsn.131"/>
</dbReference>
<comment type="catalytic activity">
    <reaction evidence="3">
        <text>L-methionyl-[protein] + [thioredoxin]-disulfide + H2O = L-methionyl-(R)-S-oxide-[protein] + [thioredoxin]-dithiol</text>
        <dbReference type="Rhea" id="RHEA:24164"/>
        <dbReference type="Rhea" id="RHEA-COMP:10698"/>
        <dbReference type="Rhea" id="RHEA-COMP:10700"/>
        <dbReference type="Rhea" id="RHEA-COMP:12313"/>
        <dbReference type="Rhea" id="RHEA-COMP:12314"/>
        <dbReference type="ChEBI" id="CHEBI:15377"/>
        <dbReference type="ChEBI" id="CHEBI:16044"/>
        <dbReference type="ChEBI" id="CHEBI:29950"/>
        <dbReference type="ChEBI" id="CHEBI:45764"/>
        <dbReference type="ChEBI" id="CHEBI:50058"/>
        <dbReference type="EC" id="1.8.4.12"/>
    </reaction>
</comment>
<dbReference type="PROSITE" id="PS51790">
    <property type="entry name" value="MSRB"/>
    <property type="match status" value="1"/>
</dbReference>
<accession>F8L9F4</accession>
<evidence type="ECO:0000313" key="5">
    <source>
        <dbReference type="EMBL" id="CCB89486.1"/>
    </source>
</evidence>
<dbReference type="AlphaFoldDB" id="F8L9F4"/>
<reference key="1">
    <citation type="journal article" date="2011" name="Mol. Biol. Evol.">
        <title>Unity in variety -- the pan-genome of the Chlamydiae.</title>
        <authorList>
            <person name="Collingro A."/>
            <person name="Tischler P."/>
            <person name="Weinmaier T."/>
            <person name="Penz T."/>
            <person name="Heinz E."/>
            <person name="Brunham R.C."/>
            <person name="Read T.D."/>
            <person name="Bavoil P.M."/>
            <person name="Sachse K."/>
            <person name="Kahane S."/>
            <person name="Friedman M.G."/>
            <person name="Rattei T."/>
            <person name="Myers G.S.A."/>
            <person name="Horn M."/>
        </authorList>
    </citation>
    <scope>NUCLEOTIDE SEQUENCE</scope>
    <source>
        <strain>Z</strain>
    </source>
</reference>
<dbReference type="EC" id="1.8.4.12" evidence="1"/>
<evidence type="ECO:0000256" key="2">
    <source>
        <dbReference type="ARBA" id="ARBA00023002"/>
    </source>
</evidence>
<reference evidence="5" key="2">
    <citation type="journal article" date="2011" name="Mol. Biol. Evol.">
        <title>Unity in variety--the pan-genome of the Chlamydiae.</title>
        <authorList>
            <person name="Collingro A."/>
            <person name="Tischler P."/>
            <person name="Weinmaier T."/>
            <person name="Penz T."/>
            <person name="Heinz E."/>
            <person name="Brunham R.C."/>
            <person name="Read T.D."/>
            <person name="Bavoil P.M."/>
            <person name="Sachse K."/>
            <person name="Kahane S."/>
            <person name="Friedman M.G."/>
            <person name="Rattei T."/>
            <person name="Myers G.S."/>
            <person name="Horn M."/>
        </authorList>
    </citation>
    <scope>NUCLEOTIDE SEQUENCE [LARGE SCALE GENOMIC DNA]</scope>
    <source>
        <strain evidence="5">Z</strain>
    </source>
</reference>